<dbReference type="InterPro" id="IPR013761">
    <property type="entry name" value="SAM/pointed_sf"/>
</dbReference>
<dbReference type="PANTHER" id="PTHR11584:SF332">
    <property type="entry name" value="MITOGEN-ACTIVATED PROTEIN KINASE KINASE KINASE 5"/>
    <property type="match status" value="1"/>
</dbReference>
<evidence type="ECO:0000256" key="13">
    <source>
        <dbReference type="ARBA" id="ARBA00048329"/>
    </source>
</evidence>
<evidence type="ECO:0000256" key="10">
    <source>
        <dbReference type="ARBA" id="ARBA00022842"/>
    </source>
</evidence>
<dbReference type="InterPro" id="IPR011009">
    <property type="entry name" value="Kinase-like_dom_sf"/>
</dbReference>
<evidence type="ECO:0000256" key="15">
    <source>
        <dbReference type="SAM" id="MobiDB-lite"/>
    </source>
</evidence>
<dbReference type="GO" id="GO:0015630">
    <property type="term" value="C:microtubule cytoskeleton"/>
    <property type="evidence" value="ECO:0007669"/>
    <property type="project" value="InterPro"/>
</dbReference>
<dbReference type="GO" id="GO:0000226">
    <property type="term" value="P:microtubule cytoskeleton organization"/>
    <property type="evidence" value="ECO:0007669"/>
    <property type="project" value="InterPro"/>
</dbReference>
<evidence type="ECO:0000256" key="3">
    <source>
        <dbReference type="ARBA" id="ARBA00012406"/>
    </source>
</evidence>
<gene>
    <name evidence="17" type="ORF">HGM15179_010460</name>
</gene>
<dbReference type="SUPFAM" id="SSF47769">
    <property type="entry name" value="SAM/Pointed domain"/>
    <property type="match status" value="1"/>
</dbReference>
<sequence>MSDSGEGTVSLPVPGPPGGGTACEEVLGRRAPGADGGARSLPPELAAPPPAALWAEDAAAAACPGTAARAKGGGRRTAVTYVINEASQGPLLAAESGALQSLREACEAVGAALETLHFGKLDFGETAVLDRFYNADIAVVEMSDAFRQPSLFYHLGVRESFSMANNIILYCDTNSESLQSLKEIIFQKNNMCTGNYIFVPYMITPHNKVYCCDSSFVKGLTELMPPGFESLLGPICLPLVDRFIQLLKVAQASSGQYFRESILNDIRKARTLYTGKELAAELARIRQRVDNVEVLSADIVINLLLSYRDIQDYDSIVKLVKTLEKLPTFDLASHHHVRLHYAFALNRRNLPGDRQKALEIMIPLVEQEDQVASDMYCLVGRIYKDMFLESGFIDIESRDKGTFWFKKAFESEPTLPAGINYAVLLLAAGHCFDTSFELRKVGVKISSLLGKKGSLEKLQSYWEVGSFLGASMLANDHIRVIQASEKLFKLKAPAWYLKSIVETILIYQHFKKLTPEQHTAKQELVDFWMDFLVEATKTDVTVVRFPVLILEPTKIYQPSYLSINSEAEEKTVSIWHVLPDDKKGIHEWNFCAASIRGVSISKFEERCCFLYVLHNSDDFQIYFCTELHCRRFFDMVNSITEEMGKTTEEGECDGDSLEYDYEYDENGERVILGKGTYGIVYAGRDLSNQVRIAIKEIPERDSRYSQPLHEEIALHKHLKHKNIVQYLGSLSENGFIKIFMEQVPGGSLSALLRSKWGPLKNNEQTIGFYTKQILEGLKYLHDNQIVHRDIKGDNVLINTYSGVLKISDFGTSKRLAGINPCTETFTGTLQYMAPEIIDKGPRGYGKAADIWSLGCTIIEMATGKPPFYELGEPQAAMFKVGMFKIHPEIPESMSAEAKAFILRCFEPDPDKRAFAHELLIDEFLKVSSKKRKSPSKLSVLSANTNEYLRSISLPVPVLVEDTSSSSEYGSVSPDTELKIDPFSFKTRAKSCGEKDGKGIRSLFLSIPDEHFEDHSAPPSPEEKDSGFFMLKKDSERRATLHRILTEDQEQVVRNLMEALTQGAEEPKLKWEHITTLVSSLREFVRSTDRKIIATTLSKLKLELDFDSHGISQVQLVLFGFQDAVNKVLRNHNIKPHWMFALDSIIRKAVQTAITILVPELRPHFSLASESDTADQDDIEVEDQDEQPQNQAIQQPCIVLEDAVATSGVSTLSSTVSHDSQAAHRSLSVQLGRLKLETNRLLEELVQKEREFQVLLHQAIEEKDQEIRNLQLRSQPIDIPGLSVCHRHSTGTGTEDPDLINWLRVHGADEATINKFLAEDYTLTDVLCYVTRDDLKCLRLSQGQEKRGPKVSLILLDIIYTIMEKVVNEKKLGLELRVGTNQAQVISELTSSHDLLDLLLTDKNCKMMKYNYPEDMSVNFLKNAATEGSETQDKKVTSGQSNAATKPDHPTVLKVDDRQRLARERREEREKQLAARESVWLEREERARQHYEKHLEERRKKLEEQRLKEERRRAAVEEKRRQKLEEEKERHEAVVRRTIERSQKPKQRQNRWSWGGALHNRINNTDRDRRSVSTMNLSKHVDPVINKRLSSSSATLLNSPDRARRLQLSPWESSIVSRLLTPTHSFLARSKSTAALSGDAVIPVCPRSASCNPLSPLSYKAMNCRNSGERAKLYASTDAVGRRRTTHLAGTDKREKDHLSSSFSANFKGGHFTSSLKARSSAPSPVWHASKSLPFLPGTPKQITSPPGSSKVSSAQTRPPSPGNIRPVKKEIKPEGEKKRPEKEAEKANEARTEESKGTSAGAGEPASQEQPTVQAELTQAASPSLPPAPAALPPAPAPPKPSAGTTDPEEATRLLAEKRRLAREQREREEQERREREELERQKKEELSQRIAEERARREEEEARRQEAEKQRKEAEEREKEERLRRQAEEREQKEKEEMERIQKQKEEEARLREEAERIRLEREKHFQREEQERLERKKRLEEIMKRTRRVEAVDKKSNDQQNGHISKANITGEAVAASPASPPEPAAGPQLQPAGPPPLYGTPATCPRLGAPQQPPTSVDSNLNPEENANENGMSMQNDNFEEIMNLPIGSKPSRLDAMNNDGSNSPQIPLNPILAFEDKGTLLPQTIEDCVKPGIFEF</sequence>
<comment type="caution">
    <text evidence="17">The sequence shown here is derived from an EMBL/GenBank/DDBJ whole genome shotgun (WGS) entry which is preliminary data.</text>
</comment>
<dbReference type="InterPro" id="IPR000719">
    <property type="entry name" value="Prot_kinase_dom"/>
</dbReference>
<feature type="region of interest" description="Disordered" evidence="15">
    <location>
        <begin position="1731"/>
        <end position="2076"/>
    </location>
</feature>
<comment type="similarity">
    <text evidence="2">Belongs to the protein kinase superfamily. STE Ser/Thr protein kinase family. MAP kinase kinase kinase subfamily.</text>
</comment>
<feature type="region of interest" description="Disordered" evidence="15">
    <location>
        <begin position="1502"/>
        <end position="1525"/>
    </location>
</feature>
<feature type="compositionally biased region" description="Basic and acidic residues" evidence="15">
    <location>
        <begin position="1689"/>
        <end position="1698"/>
    </location>
</feature>
<feature type="compositionally biased region" description="Pro residues" evidence="15">
    <location>
        <begin position="1824"/>
        <end position="1841"/>
    </location>
</feature>
<dbReference type="PROSITE" id="PS50011">
    <property type="entry name" value="PROTEIN_KINASE_DOM"/>
    <property type="match status" value="1"/>
</dbReference>
<keyword evidence="7 14" id="KW-0547">Nucleotide-binding</keyword>
<dbReference type="InterPro" id="IPR017441">
    <property type="entry name" value="Protein_kinase_ATP_BS"/>
</dbReference>
<evidence type="ECO:0000259" key="16">
    <source>
        <dbReference type="PROSITE" id="PS50011"/>
    </source>
</evidence>
<accession>A0A8K1GDC7</accession>
<dbReference type="Gene3D" id="1.10.510.10">
    <property type="entry name" value="Transferase(Phosphotransferase) domain 1"/>
    <property type="match status" value="1"/>
</dbReference>
<dbReference type="GO" id="GO:0005524">
    <property type="term" value="F:ATP binding"/>
    <property type="evidence" value="ECO:0007669"/>
    <property type="project" value="UniProtKB-UniRule"/>
</dbReference>
<comment type="cofactor">
    <cofactor evidence="1">
        <name>Mg(2+)</name>
        <dbReference type="ChEBI" id="CHEBI:18420"/>
    </cofactor>
</comment>
<feature type="domain" description="Protein kinase" evidence="16">
    <location>
        <begin position="666"/>
        <end position="924"/>
    </location>
</feature>
<feature type="region of interest" description="Disordered" evidence="15">
    <location>
        <begin position="1"/>
        <end position="25"/>
    </location>
</feature>
<dbReference type="Pfam" id="PF20309">
    <property type="entry name" value="DRHyd-ASK"/>
    <property type="match status" value="1"/>
</dbReference>
<dbReference type="InterPro" id="IPR043969">
    <property type="entry name" value="MAP3K_PH"/>
</dbReference>
<dbReference type="Pfam" id="PF05672">
    <property type="entry name" value="MAP7"/>
    <property type="match status" value="1"/>
</dbReference>
<dbReference type="Proteomes" id="UP000796761">
    <property type="component" value="Unassembled WGS sequence"/>
</dbReference>
<feature type="region of interest" description="Disordered" evidence="15">
    <location>
        <begin position="1171"/>
        <end position="1190"/>
    </location>
</feature>
<dbReference type="FunFam" id="1.10.510.10:FF:000054">
    <property type="entry name" value="Mitogen-activated protein kinase kinase kinase 5"/>
    <property type="match status" value="1"/>
</dbReference>
<reference evidence="17" key="1">
    <citation type="submission" date="2019-04" db="EMBL/GenBank/DDBJ databases">
        <title>Genome assembly of Zosterops borbonicus 15179.</title>
        <authorList>
            <person name="Leroy T."/>
            <person name="Anselmetti Y."/>
            <person name="Tilak M.-K."/>
            <person name="Nabholz B."/>
        </authorList>
    </citation>
    <scope>NUCLEOTIDE SEQUENCE</scope>
    <source>
        <strain evidence="17">HGM_15179</strain>
        <tissue evidence="17">Muscle</tissue>
    </source>
</reference>
<keyword evidence="4" id="KW-0723">Serine/threonine-protein kinase</keyword>
<dbReference type="SUPFAM" id="SSF56112">
    <property type="entry name" value="Protein kinase-like (PK-like)"/>
    <property type="match status" value="1"/>
</dbReference>
<name>A0A8K1GDC7_9PASS</name>
<protein>
    <recommendedName>
        <fullName evidence="3">mitogen-activated protein kinase kinase kinase</fullName>
        <ecNumber evidence="3">2.7.11.25</ecNumber>
    </recommendedName>
</protein>
<feature type="binding site" evidence="14">
    <location>
        <position position="695"/>
    </location>
    <ligand>
        <name>ATP</name>
        <dbReference type="ChEBI" id="CHEBI:30616"/>
    </ligand>
</feature>
<keyword evidence="18" id="KW-1185">Reference proteome</keyword>
<evidence type="ECO:0000313" key="17">
    <source>
        <dbReference type="EMBL" id="TRZ16634.1"/>
    </source>
</evidence>
<dbReference type="GO" id="GO:0004709">
    <property type="term" value="F:MAP kinase kinase kinase activity"/>
    <property type="evidence" value="ECO:0007669"/>
    <property type="project" value="UniProtKB-EC"/>
</dbReference>
<dbReference type="InterPro" id="IPR008271">
    <property type="entry name" value="Ser/Thr_kinase_AS"/>
</dbReference>
<evidence type="ECO:0000256" key="4">
    <source>
        <dbReference type="ARBA" id="ARBA00022527"/>
    </source>
</evidence>
<feature type="compositionally biased region" description="Polar residues" evidence="15">
    <location>
        <begin position="1740"/>
        <end position="1757"/>
    </location>
</feature>
<evidence type="ECO:0000256" key="11">
    <source>
        <dbReference type="ARBA" id="ARBA00023054"/>
    </source>
</evidence>
<dbReference type="InterPro" id="IPR046872">
    <property type="entry name" value="DRHyd-ASK"/>
</dbReference>
<keyword evidence="8" id="KW-0418">Kinase</keyword>
<dbReference type="InterPro" id="IPR008604">
    <property type="entry name" value="MAP7_fam"/>
</dbReference>
<feature type="compositionally biased region" description="Basic and acidic residues" evidence="15">
    <location>
        <begin position="1767"/>
        <end position="1796"/>
    </location>
</feature>
<dbReference type="GO" id="GO:0033554">
    <property type="term" value="P:cellular response to stress"/>
    <property type="evidence" value="ECO:0007669"/>
    <property type="project" value="TreeGrafter"/>
</dbReference>
<evidence type="ECO:0000256" key="7">
    <source>
        <dbReference type="ARBA" id="ARBA00022741"/>
    </source>
</evidence>
<dbReference type="Pfam" id="PF13281">
    <property type="entry name" value="MAP3K_TRAF_bd"/>
    <property type="match status" value="1"/>
</dbReference>
<organism evidence="17 18">
    <name type="scientific">Zosterops borbonicus</name>
    <dbReference type="NCBI Taxonomy" id="364589"/>
    <lineage>
        <taxon>Eukaryota</taxon>
        <taxon>Metazoa</taxon>
        <taxon>Chordata</taxon>
        <taxon>Craniata</taxon>
        <taxon>Vertebrata</taxon>
        <taxon>Euteleostomi</taxon>
        <taxon>Archelosauria</taxon>
        <taxon>Archosauria</taxon>
        <taxon>Dinosauria</taxon>
        <taxon>Saurischia</taxon>
        <taxon>Theropoda</taxon>
        <taxon>Coelurosauria</taxon>
        <taxon>Aves</taxon>
        <taxon>Neognathae</taxon>
        <taxon>Neoaves</taxon>
        <taxon>Telluraves</taxon>
        <taxon>Australaves</taxon>
        <taxon>Passeriformes</taxon>
        <taxon>Sylvioidea</taxon>
        <taxon>Zosteropidae</taxon>
        <taxon>Zosterops</taxon>
    </lineage>
</organism>
<dbReference type="PANTHER" id="PTHR11584">
    <property type="entry name" value="SERINE/THREONINE PROTEIN KINASE"/>
    <property type="match status" value="1"/>
</dbReference>
<evidence type="ECO:0000256" key="6">
    <source>
        <dbReference type="ARBA" id="ARBA00022723"/>
    </source>
</evidence>
<evidence type="ECO:0000256" key="1">
    <source>
        <dbReference type="ARBA" id="ARBA00001946"/>
    </source>
</evidence>
<comment type="catalytic activity">
    <reaction evidence="13">
        <text>L-seryl-[protein] + ATP = O-phospho-L-seryl-[protein] + ADP + H(+)</text>
        <dbReference type="Rhea" id="RHEA:17989"/>
        <dbReference type="Rhea" id="RHEA-COMP:9863"/>
        <dbReference type="Rhea" id="RHEA-COMP:11604"/>
        <dbReference type="ChEBI" id="CHEBI:15378"/>
        <dbReference type="ChEBI" id="CHEBI:29999"/>
        <dbReference type="ChEBI" id="CHEBI:30616"/>
        <dbReference type="ChEBI" id="CHEBI:83421"/>
        <dbReference type="ChEBI" id="CHEBI:456216"/>
        <dbReference type="EC" id="2.7.11.25"/>
    </reaction>
</comment>
<feature type="compositionally biased region" description="Acidic residues" evidence="15">
    <location>
        <begin position="1171"/>
        <end position="1185"/>
    </location>
</feature>
<evidence type="ECO:0000256" key="14">
    <source>
        <dbReference type="PROSITE-ProRule" id="PRU10141"/>
    </source>
</evidence>
<feature type="region of interest" description="Disordered" evidence="15">
    <location>
        <begin position="2091"/>
        <end position="2113"/>
    </location>
</feature>
<dbReference type="Gene3D" id="3.30.200.20">
    <property type="entry name" value="Phosphorylase Kinase, domain 1"/>
    <property type="match status" value="1"/>
</dbReference>
<dbReference type="EC" id="2.7.11.25" evidence="3"/>
<comment type="catalytic activity">
    <reaction evidence="12">
        <text>L-threonyl-[protein] + ATP = O-phospho-L-threonyl-[protein] + ADP + H(+)</text>
        <dbReference type="Rhea" id="RHEA:46608"/>
        <dbReference type="Rhea" id="RHEA-COMP:11060"/>
        <dbReference type="Rhea" id="RHEA-COMP:11605"/>
        <dbReference type="ChEBI" id="CHEBI:15378"/>
        <dbReference type="ChEBI" id="CHEBI:30013"/>
        <dbReference type="ChEBI" id="CHEBI:30616"/>
        <dbReference type="ChEBI" id="CHEBI:61977"/>
        <dbReference type="ChEBI" id="CHEBI:456216"/>
        <dbReference type="EC" id="2.7.11.25"/>
    </reaction>
</comment>
<feature type="region of interest" description="Disordered" evidence="15">
    <location>
        <begin position="1427"/>
        <end position="1450"/>
    </location>
</feature>
<dbReference type="FunFam" id="3.30.200.20:FF:000067">
    <property type="entry name" value="Mitogen-activated protein kinase kinase kinase 5"/>
    <property type="match status" value="1"/>
</dbReference>
<dbReference type="Pfam" id="PF00069">
    <property type="entry name" value="Pkinase"/>
    <property type="match status" value="1"/>
</dbReference>
<keyword evidence="5" id="KW-0808">Transferase</keyword>
<dbReference type="PROSITE" id="PS00107">
    <property type="entry name" value="PROTEIN_KINASE_ATP"/>
    <property type="match status" value="1"/>
</dbReference>
<dbReference type="CDD" id="cd06624">
    <property type="entry name" value="STKc_ASK"/>
    <property type="match status" value="1"/>
</dbReference>
<dbReference type="InterPro" id="IPR046873">
    <property type="entry name" value="HisK-N-like"/>
</dbReference>
<dbReference type="PROSITE" id="PS00108">
    <property type="entry name" value="PROTEIN_KINASE_ST"/>
    <property type="match status" value="1"/>
</dbReference>
<evidence type="ECO:0000256" key="2">
    <source>
        <dbReference type="ARBA" id="ARBA00006529"/>
    </source>
</evidence>
<evidence type="ECO:0000256" key="9">
    <source>
        <dbReference type="ARBA" id="ARBA00022840"/>
    </source>
</evidence>
<keyword evidence="10" id="KW-0460">Magnesium</keyword>
<feature type="region of interest" description="Disordered" evidence="15">
    <location>
        <begin position="1674"/>
        <end position="1703"/>
    </location>
</feature>
<keyword evidence="6" id="KW-0479">Metal-binding</keyword>
<evidence type="ECO:0000256" key="5">
    <source>
        <dbReference type="ARBA" id="ARBA00022679"/>
    </source>
</evidence>
<keyword evidence="11" id="KW-0175">Coiled coil</keyword>
<dbReference type="SMART" id="SM00220">
    <property type="entry name" value="S_TKc"/>
    <property type="match status" value="1"/>
</dbReference>
<feature type="compositionally biased region" description="Basic and acidic residues" evidence="15">
    <location>
        <begin position="1850"/>
        <end position="1999"/>
    </location>
</feature>
<evidence type="ECO:0000256" key="8">
    <source>
        <dbReference type="ARBA" id="ARBA00022777"/>
    </source>
</evidence>
<feature type="compositionally biased region" description="Polar residues" evidence="15">
    <location>
        <begin position="2057"/>
        <end position="2076"/>
    </location>
</feature>
<dbReference type="Pfam" id="PF20302">
    <property type="entry name" value="HisK-N-like"/>
    <property type="match status" value="1"/>
</dbReference>
<keyword evidence="9 14" id="KW-0067">ATP-binding</keyword>
<dbReference type="OrthoDB" id="275301at2759"/>
<feature type="compositionally biased region" description="Polar residues" evidence="15">
    <location>
        <begin position="1807"/>
        <end position="1819"/>
    </location>
</feature>
<dbReference type="InterPro" id="IPR025136">
    <property type="entry name" value="MAP3K_TRAF-bd"/>
</dbReference>
<evidence type="ECO:0000313" key="18">
    <source>
        <dbReference type="Proteomes" id="UP000796761"/>
    </source>
</evidence>
<dbReference type="EMBL" id="SWJQ01000304">
    <property type="protein sequence ID" value="TRZ16634.1"/>
    <property type="molecule type" value="Genomic_DNA"/>
</dbReference>
<evidence type="ECO:0000256" key="12">
    <source>
        <dbReference type="ARBA" id="ARBA00047559"/>
    </source>
</evidence>
<dbReference type="Pfam" id="PF19039">
    <property type="entry name" value="ASK_PH"/>
    <property type="match status" value="1"/>
</dbReference>
<dbReference type="GO" id="GO:0046872">
    <property type="term" value="F:metal ion binding"/>
    <property type="evidence" value="ECO:0007669"/>
    <property type="project" value="UniProtKB-KW"/>
</dbReference>
<proteinExistence type="inferred from homology"/>